<evidence type="ECO:0000313" key="2">
    <source>
        <dbReference type="Proteomes" id="UP000000238"/>
    </source>
</evidence>
<organism evidence="1 2">
    <name type="scientific">Hahella chejuensis (strain KCTC 2396)</name>
    <dbReference type="NCBI Taxonomy" id="349521"/>
    <lineage>
        <taxon>Bacteria</taxon>
        <taxon>Pseudomonadati</taxon>
        <taxon>Pseudomonadota</taxon>
        <taxon>Gammaproteobacteria</taxon>
        <taxon>Oceanospirillales</taxon>
        <taxon>Hahellaceae</taxon>
        <taxon>Hahella</taxon>
    </lineage>
</organism>
<dbReference type="KEGG" id="hch:HCH_03971"/>
<name>Q2SF84_HAHCH</name>
<dbReference type="AlphaFoldDB" id="Q2SF84"/>
<protein>
    <submittedName>
        <fullName evidence="1">Uncharacterized protein</fullName>
    </submittedName>
</protein>
<accession>Q2SF84</accession>
<dbReference type="eggNOG" id="ENOG5030T5K">
    <property type="taxonomic scope" value="Bacteria"/>
</dbReference>
<dbReference type="Proteomes" id="UP000000238">
    <property type="component" value="Chromosome"/>
</dbReference>
<reference evidence="1 2" key="1">
    <citation type="journal article" date="2005" name="Nucleic Acids Res.">
        <title>Genomic blueprint of Hahella chejuensis, a marine microbe producing an algicidal agent.</title>
        <authorList>
            <person name="Jeong H."/>
            <person name="Yim J.H."/>
            <person name="Lee C."/>
            <person name="Choi S.-H."/>
            <person name="Park Y.K."/>
            <person name="Yoon S.H."/>
            <person name="Hur C.-G."/>
            <person name="Kang H.-Y."/>
            <person name="Kim D."/>
            <person name="Lee H.H."/>
            <person name="Park K.H."/>
            <person name="Park S.-H."/>
            <person name="Park H.-S."/>
            <person name="Lee H.K."/>
            <person name="Oh T.K."/>
            <person name="Kim J.F."/>
        </authorList>
    </citation>
    <scope>NUCLEOTIDE SEQUENCE [LARGE SCALE GENOMIC DNA]</scope>
    <source>
        <strain evidence="1 2">KCTC 2396</strain>
    </source>
</reference>
<dbReference type="HOGENOM" id="CLU_1473223_0_0_6"/>
<proteinExistence type="predicted"/>
<keyword evidence="2" id="KW-1185">Reference proteome</keyword>
<gene>
    <name evidence="1" type="ordered locus">HCH_03971</name>
</gene>
<dbReference type="EMBL" id="CP000155">
    <property type="protein sequence ID" value="ABC30690.1"/>
    <property type="molecule type" value="Genomic_DNA"/>
</dbReference>
<sequence>MDDLTGIRTASIIVANDNNYHLGFCKKTEAFTPMRFLCPTHEEWYSLQPEEELVNNWMHWMHLSGCYYQNSQWNRALPYIGSSFDLARLLLSRQGEERKTAITLLTLSGIYLSNVFHHMGDEVESNKVLNIACEYLARFSEPATNSSVMQCMSCLTDTRAHDMFVAHHLNMPLARRSSSQATH</sequence>
<evidence type="ECO:0000313" key="1">
    <source>
        <dbReference type="EMBL" id="ABC30690.1"/>
    </source>
</evidence>